<reference evidence="6" key="1">
    <citation type="journal article" date="2015" name="PeerJ">
        <title>First genomic representation of candidate bacterial phylum KSB3 points to enhanced environmental sensing as a trigger of wastewater bulking.</title>
        <authorList>
            <person name="Sekiguchi Y."/>
            <person name="Ohashi A."/>
            <person name="Parks D.H."/>
            <person name="Yamauchi T."/>
            <person name="Tyson G.W."/>
            <person name="Hugenholtz P."/>
        </authorList>
    </citation>
    <scope>NUCLEOTIDE SEQUENCE [LARGE SCALE GENOMIC DNA]</scope>
</reference>
<dbReference type="InterPro" id="IPR004089">
    <property type="entry name" value="MCPsignal_dom"/>
</dbReference>
<dbReference type="PANTHER" id="PTHR32089:SF112">
    <property type="entry name" value="LYSOZYME-LIKE PROTEIN-RELATED"/>
    <property type="match status" value="1"/>
</dbReference>
<dbReference type="Gene3D" id="1.10.287.950">
    <property type="entry name" value="Methyl-accepting chemotaxis protein"/>
    <property type="match status" value="1"/>
</dbReference>
<dbReference type="Gene3D" id="3.40.50.2300">
    <property type="match status" value="2"/>
</dbReference>
<evidence type="ECO:0000256" key="2">
    <source>
        <dbReference type="ARBA" id="ARBA00023224"/>
    </source>
</evidence>
<dbReference type="Proteomes" id="UP000030700">
    <property type="component" value="Unassembled WGS sequence"/>
</dbReference>
<dbReference type="PANTHER" id="PTHR32089">
    <property type="entry name" value="METHYL-ACCEPTING CHEMOTAXIS PROTEIN MCPB"/>
    <property type="match status" value="1"/>
</dbReference>
<dbReference type="Pfam" id="PF04095">
    <property type="entry name" value="NAPRTase"/>
    <property type="match status" value="1"/>
</dbReference>
<comment type="similarity">
    <text evidence="3">Belongs to the methyl-accepting chemotaxis (MCP) protein family.</text>
</comment>
<dbReference type="STRING" id="1499966.U14_04979"/>
<accession>A0A081BQM7</accession>
<dbReference type="AlphaFoldDB" id="A0A081BQM7"/>
<comment type="pathway">
    <text evidence="1">Cofactor biosynthesis; NAD(+) biosynthesis.</text>
</comment>
<evidence type="ECO:0000256" key="3">
    <source>
        <dbReference type="ARBA" id="ARBA00029447"/>
    </source>
</evidence>
<feature type="domain" description="Methyl-accepting transducer" evidence="5">
    <location>
        <begin position="1"/>
        <end position="176"/>
    </location>
</feature>
<dbReference type="GO" id="GO:0016020">
    <property type="term" value="C:membrane"/>
    <property type="evidence" value="ECO:0007669"/>
    <property type="project" value="InterPro"/>
</dbReference>
<proteinExistence type="inferred from homology"/>
<dbReference type="Pfam" id="PF00015">
    <property type="entry name" value="MCPsignal"/>
    <property type="match status" value="1"/>
</dbReference>
<dbReference type="GO" id="GO:0007165">
    <property type="term" value="P:signal transduction"/>
    <property type="evidence" value="ECO:0007669"/>
    <property type="project" value="UniProtKB-KW"/>
</dbReference>
<gene>
    <name evidence="6" type="ORF">U14_04979</name>
</gene>
<evidence type="ECO:0000256" key="4">
    <source>
        <dbReference type="PROSITE-ProRule" id="PRU00284"/>
    </source>
</evidence>
<dbReference type="InterPro" id="IPR028082">
    <property type="entry name" value="Peripla_BP_I"/>
</dbReference>
<protein>
    <submittedName>
        <fullName evidence="6">Type IV pili methyl-accepting chemotaxis transducer PilJ</fullName>
    </submittedName>
</protein>
<dbReference type="SMART" id="SM00283">
    <property type="entry name" value="MA"/>
    <property type="match status" value="1"/>
</dbReference>
<dbReference type="HOGENOM" id="CLU_464369_0_0_0"/>
<evidence type="ECO:0000256" key="1">
    <source>
        <dbReference type="ARBA" id="ARBA00004790"/>
    </source>
</evidence>
<dbReference type="InterPro" id="IPR004090">
    <property type="entry name" value="Chemotax_Me-accpt_rcpt"/>
</dbReference>
<dbReference type="EMBL" id="DF820460">
    <property type="protein sequence ID" value="GAK53708.1"/>
    <property type="molecule type" value="Genomic_DNA"/>
</dbReference>
<dbReference type="InterPro" id="IPR041525">
    <property type="entry name" value="N/Namide_PRibTrfase"/>
</dbReference>
<dbReference type="GO" id="GO:0006935">
    <property type="term" value="P:chemotaxis"/>
    <property type="evidence" value="ECO:0007669"/>
    <property type="project" value="InterPro"/>
</dbReference>
<keyword evidence="7" id="KW-1185">Reference proteome</keyword>
<dbReference type="PROSITE" id="PS50111">
    <property type="entry name" value="CHEMOTAXIS_TRANSDUC_2"/>
    <property type="match status" value="1"/>
</dbReference>
<dbReference type="SUPFAM" id="SSF58104">
    <property type="entry name" value="Methyl-accepting chemotaxis protein (MCP) signaling domain"/>
    <property type="match status" value="1"/>
</dbReference>
<dbReference type="PRINTS" id="PR00260">
    <property type="entry name" value="CHEMTRNSDUCR"/>
</dbReference>
<evidence type="ECO:0000313" key="7">
    <source>
        <dbReference type="Proteomes" id="UP000030700"/>
    </source>
</evidence>
<organism evidence="6">
    <name type="scientific">Candidatus Moduliflexus flocculans</name>
    <dbReference type="NCBI Taxonomy" id="1499966"/>
    <lineage>
        <taxon>Bacteria</taxon>
        <taxon>Candidatus Moduliflexota</taxon>
        <taxon>Candidatus Moduliflexia</taxon>
        <taxon>Candidatus Moduliflexales</taxon>
        <taxon>Candidatus Moduliflexaceae</taxon>
    </lineage>
</organism>
<sequence>MNDAQRGKLTTQEAVSGMNAIQGAVEEFFAIVKRLGERSEEVGDTLEVIRDIADHTTLLAINAAIISAHAGEHGRDFAVIANEIGKFAERTQDSATEIEELLQTISHEFADATSAMGRLSKAILEGTTRTRDAENAFDMLRGRLLTMNEVVNRMMQTSEIHGQENQRIRETLGEVEFMLHDRQDRIASMVWQLMQIVVQMRTIHATQAENQRHLADTTQHLRQVSQDIEQVTHQSAQVTEQLVGTIGYVKKLTHRTNLGAEKASQLSQEFLEIGGNLVFTMGEFTTSSVTSELRIPEGGRPIIAFVKRGTAQFFDLIEEGVRQEATSQGFDILGIDSLYETTSQIEQVNWLLKLPMLRGVILCPTDPHIAQKLVQKGFAAGIPFVAADETIATTFSIRSGNREGGRQAAELLMAHLPPHATVGVFVDRSVESMVRRTLGFRQKAEQYPFDLIEIPCDVIQFDKLKQTMISGIQQYSEIQGIFLSCERVTTAYLQAFHENLLPSQKLLAVGYDQTPLVEQAIKNAELVGAIFQHPEEIGRQAFRQLYKLIAQHVRIDEQEDRSIYIPTRQVTKENLETVLMPGEAARS</sequence>
<dbReference type="InterPro" id="IPR025997">
    <property type="entry name" value="SBP_2_dom"/>
</dbReference>
<name>A0A081BQM7_9BACT</name>
<evidence type="ECO:0000259" key="5">
    <source>
        <dbReference type="PROSITE" id="PS50111"/>
    </source>
</evidence>
<evidence type="ECO:0000313" key="6">
    <source>
        <dbReference type="EMBL" id="GAK53708.1"/>
    </source>
</evidence>
<dbReference type="Pfam" id="PF13407">
    <property type="entry name" value="Peripla_BP_4"/>
    <property type="match status" value="1"/>
</dbReference>
<keyword evidence="2 4" id="KW-0807">Transducer</keyword>
<dbReference type="GO" id="GO:0004888">
    <property type="term" value="F:transmembrane signaling receptor activity"/>
    <property type="evidence" value="ECO:0007669"/>
    <property type="project" value="InterPro"/>
</dbReference>
<dbReference type="SUPFAM" id="SSF53822">
    <property type="entry name" value="Periplasmic binding protein-like I"/>
    <property type="match status" value="1"/>
</dbReference>